<reference evidence="4" key="1">
    <citation type="journal article" date="2023" name="G3 (Bethesda)">
        <title>A reference genome for the long-term kleptoplast-retaining sea slug Elysia crispata morphotype clarki.</title>
        <authorList>
            <person name="Eastman K.E."/>
            <person name="Pendleton A.L."/>
            <person name="Shaikh M.A."/>
            <person name="Suttiyut T."/>
            <person name="Ogas R."/>
            <person name="Tomko P."/>
            <person name="Gavelis G."/>
            <person name="Widhalm J.R."/>
            <person name="Wisecaver J.H."/>
        </authorList>
    </citation>
    <scope>NUCLEOTIDE SEQUENCE</scope>
    <source>
        <strain evidence="4">ECLA1</strain>
    </source>
</reference>
<organism evidence="4 5">
    <name type="scientific">Elysia crispata</name>
    <name type="common">lettuce slug</name>
    <dbReference type="NCBI Taxonomy" id="231223"/>
    <lineage>
        <taxon>Eukaryota</taxon>
        <taxon>Metazoa</taxon>
        <taxon>Spiralia</taxon>
        <taxon>Lophotrochozoa</taxon>
        <taxon>Mollusca</taxon>
        <taxon>Gastropoda</taxon>
        <taxon>Heterobranchia</taxon>
        <taxon>Euthyneura</taxon>
        <taxon>Panpulmonata</taxon>
        <taxon>Sacoglossa</taxon>
        <taxon>Placobranchoidea</taxon>
        <taxon>Plakobranchidae</taxon>
        <taxon>Elysia</taxon>
    </lineage>
</organism>
<protein>
    <submittedName>
        <fullName evidence="4">Uncharacterized protein</fullName>
    </submittedName>
</protein>
<keyword evidence="3" id="KW-0732">Signal</keyword>
<feature type="signal peptide" evidence="3">
    <location>
        <begin position="1"/>
        <end position="19"/>
    </location>
</feature>
<keyword evidence="2" id="KW-0472">Membrane</keyword>
<feature type="transmembrane region" description="Helical" evidence="2">
    <location>
        <begin position="94"/>
        <end position="125"/>
    </location>
</feature>
<keyword evidence="2" id="KW-0812">Transmembrane</keyword>
<gene>
    <name evidence="4" type="ORF">RRG08_034597</name>
</gene>
<dbReference type="Proteomes" id="UP001283361">
    <property type="component" value="Unassembled WGS sequence"/>
</dbReference>
<dbReference type="AlphaFoldDB" id="A0AAE1B348"/>
<proteinExistence type="predicted"/>
<evidence type="ECO:0000313" key="5">
    <source>
        <dbReference type="Proteomes" id="UP001283361"/>
    </source>
</evidence>
<comment type="caution">
    <text evidence="4">The sequence shown here is derived from an EMBL/GenBank/DDBJ whole genome shotgun (WGS) entry which is preliminary data.</text>
</comment>
<evidence type="ECO:0000256" key="3">
    <source>
        <dbReference type="SAM" id="SignalP"/>
    </source>
</evidence>
<evidence type="ECO:0000313" key="4">
    <source>
        <dbReference type="EMBL" id="KAK3798036.1"/>
    </source>
</evidence>
<dbReference type="InterPro" id="IPR012677">
    <property type="entry name" value="Nucleotide-bd_a/b_plait_sf"/>
</dbReference>
<feature type="chain" id="PRO_5041995880" evidence="3">
    <location>
        <begin position="20"/>
        <end position="245"/>
    </location>
</feature>
<sequence length="245" mass="27792">MTVIIVVVMALCARRDLQWSSVTRAVVQHSLGRQAGLSVKHWVDHISNTTGRLPNSGLKGIVSEEKAKYTSKCVAHCMGLEEAIILGSVFKLGILFSVFVTPCFFFTLPFLILVLGSSLTGLNLWTQGGRYKRRAWHGYIPGSRFAAHTAAPPALLDLLDIFFVCVAIGEDIKHPTKRYVQAREPDKRMAYIVLGDGQEFTFPDLFADKPPPMEREMKEMRRMKRDAQVERRQSWEREAVPPWFR</sequence>
<dbReference type="EMBL" id="JAWDGP010000724">
    <property type="protein sequence ID" value="KAK3798036.1"/>
    <property type="molecule type" value="Genomic_DNA"/>
</dbReference>
<name>A0AAE1B348_9GAST</name>
<accession>A0AAE1B348</accession>
<feature type="region of interest" description="Disordered" evidence="1">
    <location>
        <begin position="218"/>
        <end position="245"/>
    </location>
</feature>
<evidence type="ECO:0000256" key="2">
    <source>
        <dbReference type="SAM" id="Phobius"/>
    </source>
</evidence>
<keyword evidence="2" id="KW-1133">Transmembrane helix</keyword>
<keyword evidence="5" id="KW-1185">Reference proteome</keyword>
<feature type="compositionally biased region" description="Basic and acidic residues" evidence="1">
    <location>
        <begin position="218"/>
        <end position="239"/>
    </location>
</feature>
<dbReference type="Gene3D" id="3.30.70.330">
    <property type="match status" value="1"/>
</dbReference>
<evidence type="ECO:0000256" key="1">
    <source>
        <dbReference type="SAM" id="MobiDB-lite"/>
    </source>
</evidence>